<dbReference type="InterPro" id="IPR023393">
    <property type="entry name" value="START-like_dom_sf"/>
</dbReference>
<evidence type="ECO:0000256" key="1">
    <source>
        <dbReference type="ARBA" id="ARBA00009744"/>
    </source>
</evidence>
<comment type="similarity">
    <text evidence="1">Belongs to the BetVI family.</text>
</comment>
<sequence length="153" mass="16931">MGTRGKLEVDIDLKSNADKYWLTLRDSTTIFPKAFPHDYKSIEILEGDGKAAGSVRHITYAEGSPLVKSSTEKIDAADDEKKTVSYAVIDGELLQYYKKFKGTISVIAVGEGSEVKWSAEYEKASTDVPDPSVVKDFAVKNFLEVDEYVPQQA</sequence>
<evidence type="ECO:0000256" key="2">
    <source>
        <dbReference type="ARBA" id="ARBA00022821"/>
    </source>
</evidence>
<evidence type="ECO:0000259" key="4">
    <source>
        <dbReference type="SMART" id="SM01037"/>
    </source>
</evidence>
<dbReference type="SMART" id="SM01037">
    <property type="entry name" value="Bet_v_1"/>
    <property type="match status" value="1"/>
</dbReference>
<dbReference type="InterPro" id="IPR051761">
    <property type="entry name" value="MLP-like_ligand-binding"/>
</dbReference>
<protein>
    <recommendedName>
        <fullName evidence="4">Bet v I/Major latex protein domain-containing protein</fullName>
    </recommendedName>
</protein>
<keyword evidence="2" id="KW-0611">Plant defense</keyword>
<feature type="domain" description="Bet v I/Major latex protein" evidence="4">
    <location>
        <begin position="2"/>
        <end position="152"/>
    </location>
</feature>
<dbReference type="EMBL" id="BT140872">
    <property type="protein sequence ID" value="AFK40667.1"/>
    <property type="molecule type" value="mRNA"/>
</dbReference>
<organism evidence="5">
    <name type="scientific">Lotus japonicus</name>
    <name type="common">Lotus corniculatus var. japonicus</name>
    <dbReference type="NCBI Taxonomy" id="34305"/>
    <lineage>
        <taxon>Eukaryota</taxon>
        <taxon>Viridiplantae</taxon>
        <taxon>Streptophyta</taxon>
        <taxon>Embryophyta</taxon>
        <taxon>Tracheophyta</taxon>
        <taxon>Spermatophyta</taxon>
        <taxon>Magnoliopsida</taxon>
        <taxon>eudicotyledons</taxon>
        <taxon>Gunneridae</taxon>
        <taxon>Pentapetalae</taxon>
        <taxon>rosids</taxon>
        <taxon>fabids</taxon>
        <taxon>Fabales</taxon>
        <taxon>Fabaceae</taxon>
        <taxon>Papilionoideae</taxon>
        <taxon>50 kb inversion clade</taxon>
        <taxon>NPAAA clade</taxon>
        <taxon>Hologalegina</taxon>
        <taxon>robinioid clade</taxon>
        <taxon>Loteae</taxon>
        <taxon>Lotus</taxon>
    </lineage>
</organism>
<dbReference type="PANTHER" id="PTHR31907">
    <property type="entry name" value="MLP-LIKE PROTEIN 423"/>
    <property type="match status" value="1"/>
</dbReference>
<dbReference type="InterPro" id="IPR000916">
    <property type="entry name" value="Bet_v_I/MLP"/>
</dbReference>
<dbReference type="GO" id="GO:0006952">
    <property type="term" value="P:defense response"/>
    <property type="evidence" value="ECO:0007669"/>
    <property type="project" value="UniProtKB-KW"/>
</dbReference>
<keyword evidence="3" id="KW-0568">Pathogenesis-related protein</keyword>
<evidence type="ECO:0000313" key="5">
    <source>
        <dbReference type="EMBL" id="AFK40667.1"/>
    </source>
</evidence>
<name>I3SK75_LOTJA</name>
<dbReference type="Gene3D" id="3.30.530.20">
    <property type="match status" value="1"/>
</dbReference>
<dbReference type="Pfam" id="PF00407">
    <property type="entry name" value="Bet_v_1"/>
    <property type="match status" value="1"/>
</dbReference>
<evidence type="ECO:0000256" key="3">
    <source>
        <dbReference type="ARBA" id="ARBA00023265"/>
    </source>
</evidence>
<dbReference type="CDD" id="cd07816">
    <property type="entry name" value="Bet_v1-like"/>
    <property type="match status" value="1"/>
</dbReference>
<dbReference type="AlphaFoldDB" id="I3SK75"/>
<dbReference type="FunFam" id="3.30.530.20:FF:000007">
    <property type="entry name" value="Major pollen allergen Bet v 1-A"/>
    <property type="match status" value="1"/>
</dbReference>
<reference evidence="5" key="1">
    <citation type="submission" date="2012-05" db="EMBL/GenBank/DDBJ databases">
        <authorList>
            <person name="Krishnakumar V."/>
            <person name="Cheung F."/>
            <person name="Xiao Y."/>
            <person name="Chan A."/>
            <person name="Moskal W.A."/>
            <person name="Town C.D."/>
        </authorList>
    </citation>
    <scope>NUCLEOTIDE SEQUENCE</scope>
</reference>
<proteinExistence type="evidence at transcript level"/>
<accession>I3SK75</accession>
<dbReference type="SUPFAM" id="SSF55961">
    <property type="entry name" value="Bet v1-like"/>
    <property type="match status" value="1"/>
</dbReference>